<gene>
    <name evidence="2" type="ORF">LCGC14_1665550</name>
</gene>
<dbReference type="EMBL" id="LAZR01014218">
    <property type="protein sequence ID" value="KKM18458.1"/>
    <property type="molecule type" value="Genomic_DNA"/>
</dbReference>
<name>A0A0F9K8M5_9ZZZZ</name>
<accession>A0A0F9K8M5</accession>
<protein>
    <recommendedName>
        <fullName evidence="1">Helix-turn-helix domain-containing protein</fullName>
    </recommendedName>
</protein>
<evidence type="ECO:0000259" key="1">
    <source>
        <dbReference type="Pfam" id="PF12728"/>
    </source>
</evidence>
<proteinExistence type="predicted"/>
<dbReference type="Pfam" id="PF12728">
    <property type="entry name" value="HTH_17"/>
    <property type="match status" value="1"/>
</dbReference>
<dbReference type="InterPro" id="IPR041657">
    <property type="entry name" value="HTH_17"/>
</dbReference>
<dbReference type="AlphaFoldDB" id="A0A0F9K8M5"/>
<reference evidence="2" key="1">
    <citation type="journal article" date="2015" name="Nature">
        <title>Complex archaea that bridge the gap between prokaryotes and eukaryotes.</title>
        <authorList>
            <person name="Spang A."/>
            <person name="Saw J.H."/>
            <person name="Jorgensen S.L."/>
            <person name="Zaremba-Niedzwiedzka K."/>
            <person name="Martijn J."/>
            <person name="Lind A.E."/>
            <person name="van Eijk R."/>
            <person name="Schleper C."/>
            <person name="Guy L."/>
            <person name="Ettema T.J."/>
        </authorList>
    </citation>
    <scope>NUCLEOTIDE SEQUENCE</scope>
</reference>
<comment type="caution">
    <text evidence="2">The sequence shown here is derived from an EMBL/GenBank/DDBJ whole genome shotgun (WGS) entry which is preliminary data.</text>
</comment>
<organism evidence="2">
    <name type="scientific">marine sediment metagenome</name>
    <dbReference type="NCBI Taxonomy" id="412755"/>
    <lineage>
        <taxon>unclassified sequences</taxon>
        <taxon>metagenomes</taxon>
        <taxon>ecological metagenomes</taxon>
    </lineage>
</organism>
<evidence type="ECO:0000313" key="2">
    <source>
        <dbReference type="EMBL" id="KKM18458.1"/>
    </source>
</evidence>
<feature type="domain" description="Helix-turn-helix" evidence="1">
    <location>
        <begin position="8"/>
        <end position="56"/>
    </location>
</feature>
<sequence>MEKAFYRYKEAAEVLACSRDYVGRLVQEGKLLRVFIGASQRSARITRESLQKYVAEIKRKNGSELHTP</sequence>
<dbReference type="InterPro" id="IPR010093">
    <property type="entry name" value="SinI_DNA-bd"/>
</dbReference>
<dbReference type="GO" id="GO:0003677">
    <property type="term" value="F:DNA binding"/>
    <property type="evidence" value="ECO:0007669"/>
    <property type="project" value="InterPro"/>
</dbReference>
<dbReference type="NCBIfam" id="TIGR01764">
    <property type="entry name" value="excise"/>
    <property type="match status" value="1"/>
</dbReference>